<protein>
    <submittedName>
        <fullName evidence="2">Uncharacterized protein</fullName>
    </submittedName>
</protein>
<organism evidence="2 3">
    <name type="scientific">Enterococcus canis</name>
    <dbReference type="NCBI Taxonomy" id="214095"/>
    <lineage>
        <taxon>Bacteria</taxon>
        <taxon>Bacillati</taxon>
        <taxon>Bacillota</taxon>
        <taxon>Bacilli</taxon>
        <taxon>Lactobacillales</taxon>
        <taxon>Enterococcaceae</taxon>
        <taxon>Enterococcus</taxon>
    </lineage>
</organism>
<keyword evidence="1" id="KW-0472">Membrane</keyword>
<comment type="caution">
    <text evidence="2">The sequence shown here is derived from an EMBL/GenBank/DDBJ whole genome shotgun (WGS) entry which is preliminary data.</text>
</comment>
<dbReference type="STRING" id="214095.RU97_GL000907"/>
<keyword evidence="3" id="KW-1185">Reference proteome</keyword>
<sequence>MKSIRRAGALFVVLFIGIFLGTLGWQTALLLIAPLLLIWMFLWDERRYDYTKVKREQNDYRYHDVG</sequence>
<keyword evidence="1" id="KW-1133">Transmembrane helix</keyword>
<name>A0A1L8RHU9_9ENTE</name>
<evidence type="ECO:0000313" key="3">
    <source>
        <dbReference type="Proteomes" id="UP000181884"/>
    </source>
</evidence>
<dbReference type="InterPro" id="IPR036259">
    <property type="entry name" value="MFS_trans_sf"/>
</dbReference>
<dbReference type="Proteomes" id="UP000181884">
    <property type="component" value="Unassembled WGS sequence"/>
</dbReference>
<dbReference type="SUPFAM" id="SSF103473">
    <property type="entry name" value="MFS general substrate transporter"/>
    <property type="match status" value="1"/>
</dbReference>
<dbReference type="RefSeq" id="WP_067389798.1">
    <property type="nucleotide sequence ID" value="NZ_JXKH01000002.1"/>
</dbReference>
<dbReference type="AlphaFoldDB" id="A0A1L8RHU9"/>
<gene>
    <name evidence="2" type="ORF">RU97_GL000907</name>
</gene>
<accession>A0A1L8RHU9</accession>
<dbReference type="EMBL" id="JXKH01000002">
    <property type="protein sequence ID" value="OJG19336.1"/>
    <property type="molecule type" value="Genomic_DNA"/>
</dbReference>
<feature type="transmembrane region" description="Helical" evidence="1">
    <location>
        <begin position="12"/>
        <end position="42"/>
    </location>
</feature>
<evidence type="ECO:0000313" key="2">
    <source>
        <dbReference type="EMBL" id="OJG19336.1"/>
    </source>
</evidence>
<keyword evidence="1" id="KW-0812">Transmembrane</keyword>
<proteinExistence type="predicted"/>
<reference evidence="2 3" key="1">
    <citation type="submission" date="2014-12" db="EMBL/GenBank/DDBJ databases">
        <title>Draft genome sequences of 29 type strains of Enterococci.</title>
        <authorList>
            <person name="Zhong Z."/>
            <person name="Sun Z."/>
            <person name="Liu W."/>
            <person name="Zhang W."/>
            <person name="Zhang H."/>
        </authorList>
    </citation>
    <scope>NUCLEOTIDE SEQUENCE [LARGE SCALE GENOMIC DNA]</scope>
    <source>
        <strain evidence="2 3">DSM 17029</strain>
    </source>
</reference>
<evidence type="ECO:0000256" key="1">
    <source>
        <dbReference type="SAM" id="Phobius"/>
    </source>
</evidence>